<dbReference type="RefSeq" id="WP_194556813.1">
    <property type="nucleotide sequence ID" value="NZ_JADKMY010000002.1"/>
</dbReference>
<gene>
    <name evidence="1" type="ORF">IRY30_07545</name>
</gene>
<evidence type="ECO:0008006" key="3">
    <source>
        <dbReference type="Google" id="ProtNLM"/>
    </source>
</evidence>
<dbReference type="Proteomes" id="UP000635902">
    <property type="component" value="Unassembled WGS sequence"/>
</dbReference>
<accession>A0ABR9ZKI1</accession>
<organism evidence="1 2">
    <name type="scientific">Corynebacterium suicordis DSM 45110</name>
    <dbReference type="NCBI Taxonomy" id="1121369"/>
    <lineage>
        <taxon>Bacteria</taxon>
        <taxon>Bacillati</taxon>
        <taxon>Actinomycetota</taxon>
        <taxon>Actinomycetes</taxon>
        <taxon>Mycobacteriales</taxon>
        <taxon>Corynebacteriaceae</taxon>
        <taxon>Corynebacterium</taxon>
    </lineage>
</organism>
<dbReference type="SUPFAM" id="SSF56601">
    <property type="entry name" value="beta-lactamase/transpeptidase-like"/>
    <property type="match status" value="1"/>
</dbReference>
<comment type="caution">
    <text evidence="1">The sequence shown here is derived from an EMBL/GenBank/DDBJ whole genome shotgun (WGS) entry which is preliminary data.</text>
</comment>
<dbReference type="InterPro" id="IPR012338">
    <property type="entry name" value="Beta-lactam/transpept-like"/>
</dbReference>
<reference evidence="1 2" key="1">
    <citation type="submission" date="2020-10" db="EMBL/GenBank/DDBJ databases">
        <title>Novel species in genus Corynebacterium.</title>
        <authorList>
            <person name="Zhang G."/>
        </authorList>
    </citation>
    <scope>NUCLEOTIDE SEQUENCE [LARGE SCALE GENOMIC DNA]</scope>
    <source>
        <strain evidence="1 2">DSM 45110</strain>
    </source>
</reference>
<proteinExistence type="predicted"/>
<dbReference type="EMBL" id="JADKMY010000002">
    <property type="protein sequence ID" value="MBF4553930.1"/>
    <property type="molecule type" value="Genomic_DNA"/>
</dbReference>
<evidence type="ECO:0000313" key="2">
    <source>
        <dbReference type="Proteomes" id="UP000635902"/>
    </source>
</evidence>
<name>A0ABR9ZKI1_9CORY</name>
<keyword evidence="2" id="KW-1185">Reference proteome</keyword>
<evidence type="ECO:0000313" key="1">
    <source>
        <dbReference type="EMBL" id="MBF4553930.1"/>
    </source>
</evidence>
<sequence>MLAVSVVFGSTAAAQAQVAPPALPALPELPNFAELSGQQTLPDPDQLLNDVPLPPGVQLPEIPGVNLPGQESAPAQQGDVMLTNVPSRTSFAAIKPWGIVQTPNANESRPGLSIVKLYLADYVLRHGDHSERERELSERMIRLSDDNAATILDKKYPDGINAVAREYGLGNTWRGSRWGLSYTSALDTARYLDKVSKSRPDSLILRWMRTAAPEAADGTRQNWGTSHLPGVTGSKWGWSDYGDQTVASASIGSNYTAAAFTFGGPAAQNADVERAGEHLQ</sequence>
<dbReference type="Gene3D" id="3.40.710.10">
    <property type="entry name" value="DD-peptidase/beta-lactamase superfamily"/>
    <property type="match status" value="1"/>
</dbReference>
<protein>
    <recommendedName>
        <fullName evidence="3">Lipoprotein</fullName>
    </recommendedName>
</protein>